<organism evidence="1 2">
    <name type="scientific">Ruthenibacterium intestinale</name>
    <dbReference type="NCBI Taxonomy" id="3133163"/>
    <lineage>
        <taxon>Bacteria</taxon>
        <taxon>Bacillati</taxon>
        <taxon>Bacillota</taxon>
        <taxon>Clostridia</taxon>
        <taxon>Eubacteriales</taxon>
        <taxon>Oscillospiraceae</taxon>
        <taxon>Ruthenibacterium</taxon>
    </lineage>
</organism>
<protein>
    <submittedName>
        <fullName evidence="1">Uncharacterized protein</fullName>
    </submittedName>
</protein>
<proteinExistence type="predicted"/>
<evidence type="ECO:0000313" key="1">
    <source>
        <dbReference type="EMBL" id="MEQ2519706.1"/>
    </source>
</evidence>
<dbReference type="RefSeq" id="WP_349215140.1">
    <property type="nucleotide sequence ID" value="NZ_JBBMFA010000065.1"/>
</dbReference>
<keyword evidence="2" id="KW-1185">Reference proteome</keyword>
<reference evidence="1 2" key="1">
    <citation type="submission" date="2024-03" db="EMBL/GenBank/DDBJ databases">
        <title>Human intestinal bacterial collection.</title>
        <authorList>
            <person name="Pauvert C."/>
            <person name="Hitch T.C.A."/>
            <person name="Clavel T."/>
        </authorList>
    </citation>
    <scope>NUCLEOTIDE SEQUENCE [LARGE SCALE GENOMIC DNA]</scope>
    <source>
        <strain evidence="1 2">CLA-JM-H11</strain>
    </source>
</reference>
<dbReference type="Proteomes" id="UP001477672">
    <property type="component" value="Unassembled WGS sequence"/>
</dbReference>
<sequence>MKRIKAACLCQTLHFQQKEDVPYEEAVRLTDGEVEHYKKALERSRTQYRILEQSRQADGSIVLKILKQYNLCPVGDYLK</sequence>
<comment type="caution">
    <text evidence="1">The sequence shown here is derived from an EMBL/GenBank/DDBJ whole genome shotgun (WGS) entry which is preliminary data.</text>
</comment>
<name>A0ABV1GD82_9FIRM</name>
<evidence type="ECO:0000313" key="2">
    <source>
        <dbReference type="Proteomes" id="UP001477672"/>
    </source>
</evidence>
<accession>A0ABV1GD82</accession>
<gene>
    <name evidence="1" type="ORF">WMO24_04570</name>
</gene>
<dbReference type="EMBL" id="JBBMFA010000065">
    <property type="protein sequence ID" value="MEQ2519706.1"/>
    <property type="molecule type" value="Genomic_DNA"/>
</dbReference>